<reference evidence="10 11" key="1">
    <citation type="submission" date="2023-08" db="EMBL/GenBank/DDBJ databases">
        <title>Rhodoferax potami sp. nov. and Rhodoferax mekongensis sp. nov., isolated from the Mekong River in Thailand.</title>
        <authorList>
            <person name="Kitikhun S."/>
            <person name="Charoenyingcharoen P."/>
            <person name="Siriarchawattana P."/>
            <person name="Likhitrattanapisal S."/>
            <person name="Nilsakha T."/>
            <person name="Chanpet A."/>
            <person name="Rattanawaree P."/>
            <person name="Ingsriswang S."/>
        </authorList>
    </citation>
    <scope>NUCLEOTIDE SEQUENCE [LARGE SCALE GENOMIC DNA]</scope>
    <source>
        <strain evidence="10 11">TBRC 17660</strain>
    </source>
</reference>
<comment type="caution">
    <text evidence="10">The sequence shown here is derived from an EMBL/GenBank/DDBJ whole genome shotgun (WGS) entry which is preliminary data.</text>
</comment>
<evidence type="ECO:0000256" key="4">
    <source>
        <dbReference type="ARBA" id="ARBA00022475"/>
    </source>
</evidence>
<feature type="transmembrane region" description="Helical" evidence="9">
    <location>
        <begin position="12"/>
        <end position="36"/>
    </location>
</feature>
<keyword evidence="7 9" id="KW-1133">Transmembrane helix</keyword>
<feature type="transmembrane region" description="Helical" evidence="9">
    <location>
        <begin position="48"/>
        <end position="73"/>
    </location>
</feature>
<evidence type="ECO:0000256" key="8">
    <source>
        <dbReference type="ARBA" id="ARBA00023136"/>
    </source>
</evidence>
<evidence type="ECO:0000313" key="11">
    <source>
        <dbReference type="Proteomes" id="UP001321700"/>
    </source>
</evidence>
<feature type="transmembrane region" description="Helical" evidence="9">
    <location>
        <begin position="298"/>
        <end position="319"/>
    </location>
</feature>
<proteinExistence type="predicted"/>
<gene>
    <name evidence="10" type="primary">lptF</name>
    <name evidence="10" type="ORF">RAE19_17775</name>
</gene>
<keyword evidence="8 9" id="KW-0472">Membrane</keyword>
<keyword evidence="5" id="KW-0997">Cell inner membrane</keyword>
<evidence type="ECO:0000256" key="1">
    <source>
        <dbReference type="ARBA" id="ARBA00004429"/>
    </source>
</evidence>
<keyword evidence="3" id="KW-0813">Transport</keyword>
<evidence type="ECO:0000256" key="2">
    <source>
        <dbReference type="ARBA" id="ARBA00014213"/>
    </source>
</evidence>
<evidence type="ECO:0000256" key="3">
    <source>
        <dbReference type="ARBA" id="ARBA00022448"/>
    </source>
</evidence>
<evidence type="ECO:0000256" key="9">
    <source>
        <dbReference type="SAM" id="Phobius"/>
    </source>
</evidence>
<dbReference type="PANTHER" id="PTHR33529">
    <property type="entry name" value="SLR0882 PROTEIN-RELATED"/>
    <property type="match status" value="1"/>
</dbReference>
<feature type="transmembrane region" description="Helical" evidence="9">
    <location>
        <begin position="265"/>
        <end position="286"/>
    </location>
</feature>
<keyword evidence="11" id="KW-1185">Reference proteome</keyword>
<evidence type="ECO:0000256" key="7">
    <source>
        <dbReference type="ARBA" id="ARBA00022989"/>
    </source>
</evidence>
<keyword evidence="4" id="KW-1003">Cell membrane</keyword>
<organism evidence="10 11">
    <name type="scientific">Rhodoferax potami</name>
    <dbReference type="NCBI Taxonomy" id="3068338"/>
    <lineage>
        <taxon>Bacteria</taxon>
        <taxon>Pseudomonadati</taxon>
        <taxon>Pseudomonadota</taxon>
        <taxon>Betaproteobacteria</taxon>
        <taxon>Burkholderiales</taxon>
        <taxon>Comamonadaceae</taxon>
        <taxon>Rhodoferax</taxon>
    </lineage>
</organism>
<keyword evidence="6 9" id="KW-0812">Transmembrane</keyword>
<feature type="transmembrane region" description="Helical" evidence="9">
    <location>
        <begin position="326"/>
        <end position="346"/>
    </location>
</feature>
<evidence type="ECO:0000256" key="5">
    <source>
        <dbReference type="ARBA" id="ARBA00022519"/>
    </source>
</evidence>
<dbReference type="PANTHER" id="PTHR33529:SF7">
    <property type="entry name" value="LIPOPOLYSACCHARIDE EXPORT SYSTEM PERMEASE PROTEIN LPTF"/>
    <property type="match status" value="1"/>
</dbReference>
<feature type="transmembrane region" description="Helical" evidence="9">
    <location>
        <begin position="85"/>
        <end position="103"/>
    </location>
</feature>
<feature type="transmembrane region" description="Helical" evidence="9">
    <location>
        <begin position="109"/>
        <end position="128"/>
    </location>
</feature>
<dbReference type="EMBL" id="JAVBIK010000001">
    <property type="protein sequence ID" value="MDT7520537.1"/>
    <property type="molecule type" value="Genomic_DNA"/>
</dbReference>
<dbReference type="InterPro" id="IPR005495">
    <property type="entry name" value="LptG/LptF_permease"/>
</dbReference>
<dbReference type="InterPro" id="IPR030922">
    <property type="entry name" value="LptF"/>
</dbReference>
<sequence length="367" mass="41042">MLFHSSIRKELGRSFGATLVVLVTVVMTMTLLRTLGEASRGTFNPADVLIIMGYTVLSDMPTILSMSLFISVLTVVTRMYRDSEMVIWFGSGRGLLGLVGPLLRFAWPILLVVLTLAFVILPWSFSKIEDLRDRYDKRGDIARIEPGQFQESANGDRVFFIEKDSRGQQTGKNVFISTQEGNKQTITSARSGTVEVMNGDKFLVLQEGQRLERTTGKNDMTLSTFERYGARVGADDNSGRDYSPSNAKTTLELLRTQNPQHFAELAWRAGLTLAAFNLIWIGLAAAGANPRAGRSTNLIFAFLAFVVYFNLLVLAKNWVESGKAELVPMLLQLHGGVFLLSMLWLFKRHNHWALRLPRRNTRKEGSA</sequence>
<accession>A0ABU3KSX3</accession>
<dbReference type="Pfam" id="PF03739">
    <property type="entry name" value="LptF_LptG"/>
    <property type="match status" value="1"/>
</dbReference>
<comment type="subcellular location">
    <subcellularLocation>
        <location evidence="1">Cell inner membrane</location>
        <topology evidence="1">Multi-pass membrane protein</topology>
    </subcellularLocation>
</comment>
<name>A0ABU3KSX3_9BURK</name>
<evidence type="ECO:0000256" key="6">
    <source>
        <dbReference type="ARBA" id="ARBA00022692"/>
    </source>
</evidence>
<protein>
    <recommendedName>
        <fullName evidence="2">Lipopolysaccharide export system permease protein LptF</fullName>
    </recommendedName>
</protein>
<dbReference type="NCBIfam" id="TIGR04407">
    <property type="entry name" value="LptF_YjgP"/>
    <property type="match status" value="1"/>
</dbReference>
<dbReference type="Proteomes" id="UP001321700">
    <property type="component" value="Unassembled WGS sequence"/>
</dbReference>
<dbReference type="RefSeq" id="WP_313876124.1">
    <property type="nucleotide sequence ID" value="NZ_JAVBIK010000001.1"/>
</dbReference>
<evidence type="ECO:0000313" key="10">
    <source>
        <dbReference type="EMBL" id="MDT7520537.1"/>
    </source>
</evidence>